<dbReference type="Gene3D" id="1.10.1580.10">
    <property type="match status" value="1"/>
</dbReference>
<dbReference type="InterPro" id="IPR019991">
    <property type="entry name" value="GTP-bd_ribosome_bgen"/>
</dbReference>
<reference evidence="7" key="1">
    <citation type="submission" date="2020-10" db="EMBL/GenBank/DDBJ databases">
        <authorList>
            <person name="Gilroy R."/>
        </authorList>
    </citation>
    <scope>NUCLEOTIDE SEQUENCE</scope>
    <source>
        <strain evidence="7">CHK147-3167</strain>
    </source>
</reference>
<dbReference type="FunFam" id="3.40.50.300:FF:000590">
    <property type="entry name" value="Ribosome biogenesis GTPase A"/>
    <property type="match status" value="1"/>
</dbReference>
<dbReference type="EMBL" id="DVFV01000009">
    <property type="protein sequence ID" value="HIQ90065.1"/>
    <property type="molecule type" value="Genomic_DNA"/>
</dbReference>
<dbReference type="InterPro" id="IPR030378">
    <property type="entry name" value="G_CP_dom"/>
</dbReference>
<evidence type="ECO:0000313" key="8">
    <source>
        <dbReference type="Proteomes" id="UP000886786"/>
    </source>
</evidence>
<evidence type="ECO:0000313" key="7">
    <source>
        <dbReference type="EMBL" id="HIQ90065.1"/>
    </source>
</evidence>
<dbReference type="GO" id="GO:0005525">
    <property type="term" value="F:GTP binding"/>
    <property type="evidence" value="ECO:0007669"/>
    <property type="project" value="UniProtKB-KW"/>
</dbReference>
<dbReference type="SUPFAM" id="SSF52540">
    <property type="entry name" value="P-loop containing nucleoside triphosphate hydrolases"/>
    <property type="match status" value="1"/>
</dbReference>
<accession>A0A9D0ZPW0</accession>
<comment type="similarity">
    <text evidence="4">Belongs to the TRAFAC class YlqF/YawG GTPase family. MTG1 subfamily.</text>
</comment>
<dbReference type="AlphaFoldDB" id="A0A9D0ZPW0"/>
<evidence type="ECO:0000256" key="2">
    <source>
        <dbReference type="ARBA" id="ARBA00022741"/>
    </source>
</evidence>
<evidence type="ECO:0000256" key="5">
    <source>
        <dbReference type="PIRSR" id="PIRSR006230-1"/>
    </source>
</evidence>
<sequence>MSKNKNEEVYKIGINWYPGHMAKTKRLIRENLNFIDIVYELVDARMPKSSKIVDIDEIIKDKPKIMIMTKIDLCDLEETKKWIKYYENQSYHVLPLNLEDNKSLKPLINLTNEVLKDYHQKREDKGLLKRKSRALIIGIPNVGKSTLINRLSGKKVVQAGNKPGVTKQLNWIRVNEDLELLDTPGILWPKLAEGAYNLASLTAIKEEVLPLFDVAKYILETLSKYYPKILKERYNLEKLDDVIINDLEYIGRRRGCLIKGGEVDIDKVIILIINDVKLGNIKGITFDRF</sequence>
<proteinExistence type="inferred from homology"/>
<evidence type="ECO:0000256" key="1">
    <source>
        <dbReference type="ARBA" id="ARBA00014898"/>
    </source>
</evidence>
<reference evidence="7" key="2">
    <citation type="journal article" date="2021" name="PeerJ">
        <title>Extensive microbial diversity within the chicken gut microbiome revealed by metagenomics and culture.</title>
        <authorList>
            <person name="Gilroy R."/>
            <person name="Ravi A."/>
            <person name="Getino M."/>
            <person name="Pursley I."/>
            <person name="Horton D.L."/>
            <person name="Alikhan N.F."/>
            <person name="Baker D."/>
            <person name="Gharbi K."/>
            <person name="Hall N."/>
            <person name="Watson M."/>
            <person name="Adriaenssens E.M."/>
            <person name="Foster-Nyarko E."/>
            <person name="Jarju S."/>
            <person name="Secka A."/>
            <person name="Antonio M."/>
            <person name="Oren A."/>
            <person name="Chaudhuri R.R."/>
            <person name="La Ragione R."/>
            <person name="Hildebrand F."/>
            <person name="Pallen M.J."/>
        </authorList>
    </citation>
    <scope>NUCLEOTIDE SEQUENCE</scope>
    <source>
        <strain evidence="7">CHK147-3167</strain>
    </source>
</reference>
<dbReference type="NCBIfam" id="TIGR03596">
    <property type="entry name" value="GTPase_YlqF"/>
    <property type="match status" value="1"/>
</dbReference>
<gene>
    <name evidence="7" type="primary">ylqF</name>
    <name evidence="7" type="ORF">IAB27_00335</name>
</gene>
<dbReference type="InterPro" id="IPR027417">
    <property type="entry name" value="P-loop_NTPase"/>
</dbReference>
<protein>
    <recommendedName>
        <fullName evidence="1 4">Ribosome biogenesis GTPase A</fullName>
    </recommendedName>
</protein>
<dbReference type="PANTHER" id="PTHR45782:SF4">
    <property type="entry name" value="MITOCHONDRIAL RIBOSOME-ASSOCIATED GTPASE 1"/>
    <property type="match status" value="1"/>
</dbReference>
<feature type="domain" description="CP-type G" evidence="6">
    <location>
        <begin position="24"/>
        <end position="189"/>
    </location>
</feature>
<evidence type="ECO:0000256" key="4">
    <source>
        <dbReference type="PIRNR" id="PIRNR006230"/>
    </source>
</evidence>
<keyword evidence="4" id="KW-0963">Cytoplasm</keyword>
<dbReference type="GO" id="GO:0003924">
    <property type="term" value="F:GTPase activity"/>
    <property type="evidence" value="ECO:0007669"/>
    <property type="project" value="TreeGrafter"/>
</dbReference>
<organism evidence="7 8">
    <name type="scientific">Candidatus Coprosoma intestinipullorum</name>
    <dbReference type="NCBI Taxonomy" id="2840752"/>
    <lineage>
        <taxon>Bacteria</taxon>
        <taxon>Bacillati</taxon>
        <taxon>Bacillota</taxon>
        <taxon>Bacillota incertae sedis</taxon>
        <taxon>Candidatus Coprosoma</taxon>
    </lineage>
</organism>
<dbReference type="PROSITE" id="PS51721">
    <property type="entry name" value="G_CP"/>
    <property type="match status" value="1"/>
</dbReference>
<dbReference type="InterPro" id="IPR016478">
    <property type="entry name" value="GTPase_MTG1"/>
</dbReference>
<dbReference type="GO" id="GO:0006412">
    <property type="term" value="P:translation"/>
    <property type="evidence" value="ECO:0007669"/>
    <property type="project" value="TreeGrafter"/>
</dbReference>
<evidence type="ECO:0000259" key="6">
    <source>
        <dbReference type="PROSITE" id="PS51721"/>
    </source>
</evidence>
<dbReference type="InterPro" id="IPR006073">
    <property type="entry name" value="GTP-bd"/>
</dbReference>
<name>A0A9D0ZPW0_9FIRM</name>
<evidence type="ECO:0000256" key="3">
    <source>
        <dbReference type="ARBA" id="ARBA00023134"/>
    </source>
</evidence>
<dbReference type="GO" id="GO:0005737">
    <property type="term" value="C:cytoplasm"/>
    <property type="evidence" value="ECO:0007669"/>
    <property type="project" value="UniProtKB-SubCell"/>
</dbReference>
<dbReference type="Gene3D" id="3.40.50.300">
    <property type="entry name" value="P-loop containing nucleotide triphosphate hydrolases"/>
    <property type="match status" value="1"/>
</dbReference>
<dbReference type="Proteomes" id="UP000886786">
    <property type="component" value="Unassembled WGS sequence"/>
</dbReference>
<dbReference type="Pfam" id="PF01926">
    <property type="entry name" value="MMR_HSR1"/>
    <property type="match status" value="1"/>
</dbReference>
<comment type="function">
    <text evidence="4">Required for a late step of 50S ribosomal subunit assembly. Has GTPase activity.</text>
</comment>
<dbReference type="InterPro" id="IPR023179">
    <property type="entry name" value="GTP-bd_ortho_bundle_sf"/>
</dbReference>
<feature type="binding site" evidence="5">
    <location>
        <position position="185"/>
    </location>
    <ligand>
        <name>GTP</name>
        <dbReference type="ChEBI" id="CHEBI:37565"/>
    </ligand>
</feature>
<feature type="binding site" evidence="5">
    <location>
        <begin position="141"/>
        <end position="146"/>
    </location>
    <ligand>
        <name>GTP</name>
        <dbReference type="ChEBI" id="CHEBI:37565"/>
    </ligand>
</feature>
<dbReference type="PIRSF" id="PIRSF006230">
    <property type="entry name" value="MG442"/>
    <property type="match status" value="1"/>
</dbReference>
<dbReference type="CDD" id="cd01856">
    <property type="entry name" value="YlqF"/>
    <property type="match status" value="1"/>
</dbReference>
<dbReference type="PANTHER" id="PTHR45782">
    <property type="entry name" value="MITOCHONDRIAL RIBOSOME-ASSOCIATED GTPASE 1"/>
    <property type="match status" value="1"/>
</dbReference>
<keyword evidence="2 4" id="KW-0547">Nucleotide-binding</keyword>
<comment type="caution">
    <text evidence="7">The sequence shown here is derived from an EMBL/GenBank/DDBJ whole genome shotgun (WGS) entry which is preliminary data.</text>
</comment>
<keyword evidence="3 4" id="KW-0342">GTP-binding</keyword>
<comment type="subcellular location">
    <subcellularLocation>
        <location evidence="4">Cytoplasm</location>
    </subcellularLocation>
</comment>